<protein>
    <recommendedName>
        <fullName evidence="6">Mutator family transposase</fullName>
    </recommendedName>
</protein>
<dbReference type="PANTHER" id="PTHR33217:SF8">
    <property type="entry name" value="MUTATOR FAMILY TRANSPOSASE"/>
    <property type="match status" value="1"/>
</dbReference>
<gene>
    <name evidence="7" type="ORF">DWW18_08020</name>
</gene>
<keyword evidence="3 6" id="KW-0815">Transposition</keyword>
<evidence type="ECO:0000256" key="4">
    <source>
        <dbReference type="ARBA" id="ARBA00023125"/>
    </source>
</evidence>
<evidence type="ECO:0000313" key="8">
    <source>
        <dbReference type="Proteomes" id="UP000283589"/>
    </source>
</evidence>
<dbReference type="GO" id="GO:0003677">
    <property type="term" value="F:DNA binding"/>
    <property type="evidence" value="ECO:0007669"/>
    <property type="project" value="UniProtKB-UniRule"/>
</dbReference>
<comment type="function">
    <text evidence="1 6">Required for the transposition of the insertion element.</text>
</comment>
<comment type="similarity">
    <text evidence="2 6">Belongs to the transposase mutator family.</text>
</comment>
<dbReference type="NCBIfam" id="NF033543">
    <property type="entry name" value="transpos_IS256"/>
    <property type="match status" value="1"/>
</dbReference>
<dbReference type="InterPro" id="IPR001207">
    <property type="entry name" value="Transposase_mutator"/>
</dbReference>
<name>A0A412X2R3_9BACT</name>
<keyword evidence="4 6" id="KW-0238">DNA-binding</keyword>
<dbReference type="EMBL" id="QRZA01000007">
    <property type="protein sequence ID" value="RGV34616.1"/>
    <property type="molecule type" value="Genomic_DNA"/>
</dbReference>
<evidence type="ECO:0000256" key="5">
    <source>
        <dbReference type="ARBA" id="ARBA00023172"/>
    </source>
</evidence>
<organism evidence="7 8">
    <name type="scientific">Butyricimonas virosa</name>
    <dbReference type="NCBI Taxonomy" id="544645"/>
    <lineage>
        <taxon>Bacteria</taxon>
        <taxon>Pseudomonadati</taxon>
        <taxon>Bacteroidota</taxon>
        <taxon>Bacteroidia</taxon>
        <taxon>Bacteroidales</taxon>
        <taxon>Odoribacteraceae</taxon>
        <taxon>Butyricimonas</taxon>
    </lineage>
</organism>
<dbReference type="STRING" id="1121130.GCA_000519105_01013"/>
<evidence type="ECO:0000256" key="1">
    <source>
        <dbReference type="ARBA" id="ARBA00002190"/>
    </source>
</evidence>
<evidence type="ECO:0000256" key="6">
    <source>
        <dbReference type="RuleBase" id="RU365089"/>
    </source>
</evidence>
<dbReference type="GO" id="GO:0004803">
    <property type="term" value="F:transposase activity"/>
    <property type="evidence" value="ECO:0007669"/>
    <property type="project" value="UniProtKB-UniRule"/>
</dbReference>
<sequence>MEFTPEQITEIISEITNGEQGFQGLVKQGLESLMHSERAVHNAAHNDVSNGYRDRRVCYDRKVFELRVPRSRNSNFYPMLLGVLKDQEEEAQKLVSSLYCSGLTTEQVGKIYEQFYGKHYSKSQVSRLLNTAREDVNAWLGRKLEKRYPILYIDATYVLTRRDESVSNEAYYTVLGVKEDRTREVLTVVNFPTESATNWKDVFEDLKERGVAVVDLLVCDGLSGIENTLADTFPQADLQLCTVHLKRNIVNKVKPRDKKQVMEELKQICSPDQWDITPEKAFGVFKEFIQRWQKSYPPLKRYQHDRYRFYFTYFKYEREIRGMIYTTNWIERLNRDYKRVINMRGAMPNPQAVILLMGTVAQNADIYKYPIYNFLESRLFY</sequence>
<evidence type="ECO:0000256" key="2">
    <source>
        <dbReference type="ARBA" id="ARBA00010961"/>
    </source>
</evidence>
<evidence type="ECO:0000256" key="3">
    <source>
        <dbReference type="ARBA" id="ARBA00022578"/>
    </source>
</evidence>
<dbReference type="Pfam" id="PF00872">
    <property type="entry name" value="Transposase_mut"/>
    <property type="match status" value="1"/>
</dbReference>
<dbReference type="AlphaFoldDB" id="A0A412X2R3"/>
<keyword evidence="6" id="KW-0814">Transposable element</keyword>
<dbReference type="RefSeq" id="WP_118259803.1">
    <property type="nucleotide sequence ID" value="NZ_CANSEN010000002.1"/>
</dbReference>
<dbReference type="PANTHER" id="PTHR33217">
    <property type="entry name" value="TRANSPOSASE FOR INSERTION SEQUENCE ELEMENT IS1081"/>
    <property type="match status" value="1"/>
</dbReference>
<comment type="caution">
    <text evidence="7">The sequence shown here is derived from an EMBL/GenBank/DDBJ whole genome shotgun (WGS) entry which is preliminary data.</text>
</comment>
<reference evidence="7 8" key="1">
    <citation type="submission" date="2018-08" db="EMBL/GenBank/DDBJ databases">
        <title>A genome reference for cultivated species of the human gut microbiota.</title>
        <authorList>
            <person name="Zou Y."/>
            <person name="Xue W."/>
            <person name="Luo G."/>
        </authorList>
    </citation>
    <scope>NUCLEOTIDE SEQUENCE [LARGE SCALE GENOMIC DNA]</scope>
    <source>
        <strain evidence="7 8">AF14-49</strain>
    </source>
</reference>
<keyword evidence="5 6" id="KW-0233">DNA recombination</keyword>
<proteinExistence type="inferred from homology"/>
<accession>A0A412X2R3</accession>
<dbReference type="Proteomes" id="UP000283589">
    <property type="component" value="Unassembled WGS sequence"/>
</dbReference>
<dbReference type="PROSITE" id="PS01007">
    <property type="entry name" value="TRANSPOSASE_MUTATOR"/>
    <property type="match status" value="1"/>
</dbReference>
<dbReference type="GO" id="GO:0006313">
    <property type="term" value="P:DNA transposition"/>
    <property type="evidence" value="ECO:0007669"/>
    <property type="project" value="UniProtKB-UniRule"/>
</dbReference>
<evidence type="ECO:0000313" key="7">
    <source>
        <dbReference type="EMBL" id="RGV34616.1"/>
    </source>
</evidence>